<dbReference type="KEGG" id="vie:OL234_04770"/>
<protein>
    <submittedName>
        <fullName evidence="1">Uncharacterized protein</fullName>
    </submittedName>
</protein>
<dbReference type="EMBL" id="CP110232">
    <property type="protein sequence ID" value="WEG74213.1"/>
    <property type="molecule type" value="Genomic_DNA"/>
</dbReference>
<evidence type="ECO:0000313" key="1">
    <source>
        <dbReference type="EMBL" id="WEG74213.1"/>
    </source>
</evidence>
<dbReference type="RefSeq" id="WP_275470012.1">
    <property type="nucleotide sequence ID" value="NZ_CP110232.1"/>
</dbReference>
<gene>
    <name evidence="1" type="ORF">OL234_04770</name>
</gene>
<dbReference type="Proteomes" id="UP001179647">
    <property type="component" value="Chromosome"/>
</dbReference>
<keyword evidence="2" id="KW-1185">Reference proteome</keyword>
<name>A0AAF0CWL2_9ENTE</name>
<accession>A0AAF0CWL2</accession>
<reference evidence="1" key="1">
    <citation type="submission" date="2022-10" db="EMBL/GenBank/DDBJ databases">
        <title>Vagococcus sp. isolated from poultry meat.</title>
        <authorList>
            <person name="Johansson P."/>
            <person name="Bjorkroth J."/>
        </authorList>
    </citation>
    <scope>NUCLEOTIDE SEQUENCE</scope>
    <source>
        <strain evidence="1">STAA11</strain>
    </source>
</reference>
<proteinExistence type="predicted"/>
<organism evidence="1 2">
    <name type="scientific">Vagococcus intermedius</name>
    <dbReference type="NCBI Taxonomy" id="2991418"/>
    <lineage>
        <taxon>Bacteria</taxon>
        <taxon>Bacillati</taxon>
        <taxon>Bacillota</taxon>
        <taxon>Bacilli</taxon>
        <taxon>Lactobacillales</taxon>
        <taxon>Enterococcaceae</taxon>
        <taxon>Vagococcus</taxon>
    </lineage>
</organism>
<sequence>MNVDKHFNDYMIYRVKFKESGCTFYRSVIASIEDTATSLRDRLEAELISENVTIEDVCEEEYALELVVS</sequence>
<dbReference type="AlphaFoldDB" id="A0AAF0CWL2"/>
<evidence type="ECO:0000313" key="2">
    <source>
        <dbReference type="Proteomes" id="UP001179647"/>
    </source>
</evidence>